<evidence type="ECO:0000313" key="6">
    <source>
        <dbReference type="EMBL" id="UNP30781.1"/>
    </source>
</evidence>
<keyword evidence="7" id="KW-1185">Reference proteome</keyword>
<sequence length="385" mass="42076">MKSESALVIGAGIVGLSIARALAVRGHRVTVLERYDRAVGASVRNFGMIWPIGVTNGAAYERALRSRAIWQEVIDGAKLWHDPCGSLHMAYEQDEWEVLEQYAASNRSLRPCSLLDRDAALAISPALVGENLRGALFNRDEMIVDPRQALAALPGYLHERYGVEFHWRTPVTAVESGRAHSGARRFEADRVFVCNGPDFEQLYPQVYAAAPLTRCKLQMMRLAAQPDGFRLGSALCGGLSLVHYAGFQQAADVAPLRARYQEQFGELIELGIHVMAAQNGRGEITIGDSHAYAHTHDPFDEHSINAKVLDYLGRFLRLPDPRVIQTWHGIYPKLTDGSSEFVAEPAPGVTIVNAIGGGGLGMTLSFGLAEEIVDGRYGAVRRSAA</sequence>
<evidence type="ECO:0000259" key="5">
    <source>
        <dbReference type="Pfam" id="PF01266"/>
    </source>
</evidence>
<dbReference type="SUPFAM" id="SSF51971">
    <property type="entry name" value="Nucleotide-binding domain"/>
    <property type="match status" value="1"/>
</dbReference>
<feature type="domain" description="FAD dependent oxidoreductase" evidence="5">
    <location>
        <begin position="7"/>
        <end position="374"/>
    </location>
</feature>
<comment type="similarity">
    <text evidence="2">Belongs to the DadA oxidoreductase family.</text>
</comment>
<dbReference type="PANTHER" id="PTHR13847">
    <property type="entry name" value="SARCOSINE DEHYDROGENASE-RELATED"/>
    <property type="match status" value="1"/>
</dbReference>
<evidence type="ECO:0000256" key="3">
    <source>
        <dbReference type="ARBA" id="ARBA00022630"/>
    </source>
</evidence>
<evidence type="ECO:0000256" key="1">
    <source>
        <dbReference type="ARBA" id="ARBA00001974"/>
    </source>
</evidence>
<dbReference type="RefSeq" id="WP_057941973.1">
    <property type="nucleotide sequence ID" value="NZ_CP011131.1"/>
</dbReference>
<name>A0ABY3XGK8_9GAMM</name>
<dbReference type="Proteomes" id="UP000829194">
    <property type="component" value="Chromosome"/>
</dbReference>
<keyword evidence="3" id="KW-0285">Flavoprotein</keyword>
<dbReference type="EMBL" id="CP093547">
    <property type="protein sequence ID" value="UNP30781.1"/>
    <property type="molecule type" value="Genomic_DNA"/>
</dbReference>
<dbReference type="InterPro" id="IPR006076">
    <property type="entry name" value="FAD-dep_OxRdtase"/>
</dbReference>
<dbReference type="Gene3D" id="3.30.9.10">
    <property type="entry name" value="D-Amino Acid Oxidase, subunit A, domain 2"/>
    <property type="match status" value="1"/>
</dbReference>
<comment type="cofactor">
    <cofactor evidence="1">
        <name>FAD</name>
        <dbReference type="ChEBI" id="CHEBI:57692"/>
    </cofactor>
</comment>
<accession>A0ABY3XGK8</accession>
<reference evidence="6 7" key="1">
    <citation type="submission" date="2022-03" db="EMBL/GenBank/DDBJ databases">
        <title>Complete genome sequence of Lysobacter capsici VKM B-2533 and Lysobacter gummosus 10.1.1, promising sources of lytic agents.</title>
        <authorList>
            <person name="Tarlachkov S.V."/>
            <person name="Kudryakova I.V."/>
            <person name="Afoshin A.S."/>
            <person name="Leontyevskaya E.A."/>
            <person name="Leontyevskaya N.V."/>
        </authorList>
    </citation>
    <scope>NUCLEOTIDE SEQUENCE [LARGE SCALE GENOMIC DNA]</scope>
    <source>
        <strain evidence="6 7">10.1.1</strain>
    </source>
</reference>
<evidence type="ECO:0000313" key="7">
    <source>
        <dbReference type="Proteomes" id="UP000829194"/>
    </source>
</evidence>
<keyword evidence="4" id="KW-0560">Oxidoreductase</keyword>
<dbReference type="NCBIfam" id="TIGR03364">
    <property type="entry name" value="HpnW_proposed"/>
    <property type="match status" value="1"/>
</dbReference>
<dbReference type="Gene3D" id="3.50.50.60">
    <property type="entry name" value="FAD/NAD(P)-binding domain"/>
    <property type="match status" value="1"/>
</dbReference>
<dbReference type="Pfam" id="PF01266">
    <property type="entry name" value="DAO"/>
    <property type="match status" value="1"/>
</dbReference>
<evidence type="ECO:0000256" key="4">
    <source>
        <dbReference type="ARBA" id="ARBA00023002"/>
    </source>
</evidence>
<proteinExistence type="inferred from homology"/>
<gene>
    <name evidence="6" type="ORF">MOV92_05875</name>
</gene>
<evidence type="ECO:0000256" key="2">
    <source>
        <dbReference type="ARBA" id="ARBA00009410"/>
    </source>
</evidence>
<dbReference type="PANTHER" id="PTHR13847:SF286">
    <property type="entry name" value="D-AMINO ACID DEHYDROGENASE"/>
    <property type="match status" value="1"/>
</dbReference>
<protein>
    <submittedName>
        <fullName evidence="6">TIGR03364 family FAD-dependent oxidoreductase</fullName>
    </submittedName>
</protein>
<dbReference type="InterPro" id="IPR036188">
    <property type="entry name" value="FAD/NAD-bd_sf"/>
</dbReference>
<organism evidence="6 7">
    <name type="scientific">Lysobacter gummosus</name>
    <dbReference type="NCBI Taxonomy" id="262324"/>
    <lineage>
        <taxon>Bacteria</taxon>
        <taxon>Pseudomonadati</taxon>
        <taxon>Pseudomonadota</taxon>
        <taxon>Gammaproteobacteria</taxon>
        <taxon>Lysobacterales</taxon>
        <taxon>Lysobacteraceae</taxon>
        <taxon>Lysobacter</taxon>
    </lineage>
</organism>
<dbReference type="InterPro" id="IPR017741">
    <property type="entry name" value="FAD-dependent_OxRdtase_HpnW"/>
</dbReference>